<organism evidence="1 2">
    <name type="scientific">Denitromonas halophila</name>
    <dbReference type="NCBI Taxonomy" id="1629404"/>
    <lineage>
        <taxon>Bacteria</taxon>
        <taxon>Pseudomonadati</taxon>
        <taxon>Pseudomonadota</taxon>
        <taxon>Betaproteobacteria</taxon>
        <taxon>Rhodocyclales</taxon>
        <taxon>Zoogloeaceae</taxon>
        <taxon>Denitromonas</taxon>
    </lineage>
</organism>
<dbReference type="RefSeq" id="WP_144309828.1">
    <property type="nucleotide sequence ID" value="NZ_VMNK01000010.1"/>
</dbReference>
<evidence type="ECO:0000313" key="1">
    <source>
        <dbReference type="EMBL" id="TVO55919.1"/>
    </source>
</evidence>
<name>A0A557QSP6_9RHOO</name>
<dbReference type="AlphaFoldDB" id="A0A557QSP6"/>
<accession>A0A557QSP6</accession>
<dbReference type="OrthoDB" id="9131804at2"/>
<dbReference type="Proteomes" id="UP000319502">
    <property type="component" value="Unassembled WGS sequence"/>
</dbReference>
<reference evidence="1 2" key="1">
    <citation type="submission" date="2019-07" db="EMBL/GenBank/DDBJ databases">
        <title>The pathways for chlorine oxyanion respiration interact through the shared metabolite chlorate.</title>
        <authorList>
            <person name="Barnum T.P."/>
            <person name="Cheng Y."/>
            <person name="Hill K.A."/>
            <person name="Lucas L.N."/>
            <person name="Carlson H.K."/>
            <person name="Coates J.D."/>
        </authorList>
    </citation>
    <scope>NUCLEOTIDE SEQUENCE [LARGE SCALE GENOMIC DNA]</scope>
    <source>
        <strain evidence="1 2">SFB-3</strain>
    </source>
</reference>
<keyword evidence="2" id="KW-1185">Reference proteome</keyword>
<protein>
    <submittedName>
        <fullName evidence="1">Uncharacterized protein</fullName>
    </submittedName>
</protein>
<proteinExistence type="predicted"/>
<evidence type="ECO:0000313" key="2">
    <source>
        <dbReference type="Proteomes" id="UP000319502"/>
    </source>
</evidence>
<comment type="caution">
    <text evidence="1">The sequence shown here is derived from an EMBL/GenBank/DDBJ whole genome shotgun (WGS) entry which is preliminary data.</text>
</comment>
<dbReference type="EMBL" id="VMNK01000010">
    <property type="protein sequence ID" value="TVO55919.1"/>
    <property type="molecule type" value="Genomic_DNA"/>
</dbReference>
<gene>
    <name evidence="1" type="ORF">FHP91_11960</name>
</gene>
<sequence>MKRIERKAKVGDNLSNEYEQRGLGRVASKLADDEIALSAKRAAEDKSRRTAPTTLALIEEARRAKWISEKPAQGGLFSTIVCPRGEACAIKSRG</sequence>